<accession>A0A6G1E705</accession>
<comment type="caution">
    <text evidence="2">The sequence shown here is derived from an EMBL/GenBank/DDBJ whole genome shotgun (WGS) entry which is preliminary data.</text>
</comment>
<dbReference type="AlphaFoldDB" id="A0A6G1E705"/>
<dbReference type="EMBL" id="SPHZ02000005">
    <property type="protein sequence ID" value="KAF0920441.1"/>
    <property type="molecule type" value="Genomic_DNA"/>
</dbReference>
<reference evidence="2 3" key="1">
    <citation type="submission" date="2019-11" db="EMBL/GenBank/DDBJ databases">
        <title>Whole genome sequence of Oryza granulata.</title>
        <authorList>
            <person name="Li W."/>
        </authorList>
    </citation>
    <scope>NUCLEOTIDE SEQUENCE [LARGE SCALE GENOMIC DNA]</scope>
    <source>
        <strain evidence="3">cv. Menghai</strain>
        <tissue evidence="2">Leaf</tissue>
    </source>
</reference>
<sequence length="106" mass="10970">MPASVVVRPIPTTEDDTTAATEVSSTIFADVDEAARRSTQLTSATEDCPATEEDPATTAEWAPTSIAIATIEGDTTAVAKVSSTIVTNVDNPIATIDLAAMTIDDE</sequence>
<evidence type="ECO:0000313" key="2">
    <source>
        <dbReference type="EMBL" id="KAF0920441.1"/>
    </source>
</evidence>
<protein>
    <submittedName>
        <fullName evidence="2">Uncharacterized protein</fullName>
    </submittedName>
</protein>
<dbReference type="Proteomes" id="UP000479710">
    <property type="component" value="Unassembled WGS sequence"/>
</dbReference>
<keyword evidence="3" id="KW-1185">Reference proteome</keyword>
<organism evidence="2 3">
    <name type="scientific">Oryza meyeriana var. granulata</name>
    <dbReference type="NCBI Taxonomy" id="110450"/>
    <lineage>
        <taxon>Eukaryota</taxon>
        <taxon>Viridiplantae</taxon>
        <taxon>Streptophyta</taxon>
        <taxon>Embryophyta</taxon>
        <taxon>Tracheophyta</taxon>
        <taxon>Spermatophyta</taxon>
        <taxon>Magnoliopsida</taxon>
        <taxon>Liliopsida</taxon>
        <taxon>Poales</taxon>
        <taxon>Poaceae</taxon>
        <taxon>BOP clade</taxon>
        <taxon>Oryzoideae</taxon>
        <taxon>Oryzeae</taxon>
        <taxon>Oryzinae</taxon>
        <taxon>Oryza</taxon>
        <taxon>Oryza meyeriana</taxon>
    </lineage>
</organism>
<gene>
    <name evidence="2" type="ORF">E2562_035153</name>
</gene>
<feature type="region of interest" description="Disordered" evidence="1">
    <location>
        <begin position="38"/>
        <end position="60"/>
    </location>
</feature>
<evidence type="ECO:0000256" key="1">
    <source>
        <dbReference type="SAM" id="MobiDB-lite"/>
    </source>
</evidence>
<evidence type="ECO:0000313" key="3">
    <source>
        <dbReference type="Proteomes" id="UP000479710"/>
    </source>
</evidence>
<name>A0A6G1E705_9ORYZ</name>
<proteinExistence type="predicted"/>